<organism evidence="2 3">
    <name type="scientific">Adlercreutzia equolifaciens subsp. celatus</name>
    <dbReference type="NCBI Taxonomy" id="394340"/>
    <lineage>
        <taxon>Bacteria</taxon>
        <taxon>Bacillati</taxon>
        <taxon>Actinomycetota</taxon>
        <taxon>Coriobacteriia</taxon>
        <taxon>Eggerthellales</taxon>
        <taxon>Eggerthellaceae</taxon>
        <taxon>Adlercreutzia</taxon>
    </lineage>
</organism>
<dbReference type="Proteomes" id="UP000253805">
    <property type="component" value="Unassembled WGS sequence"/>
</dbReference>
<keyword evidence="1" id="KW-0812">Transmembrane</keyword>
<gene>
    <name evidence="2" type="ORF">C1850_06025</name>
</gene>
<feature type="transmembrane region" description="Helical" evidence="1">
    <location>
        <begin position="259"/>
        <end position="276"/>
    </location>
</feature>
<evidence type="ECO:0000313" key="2">
    <source>
        <dbReference type="EMBL" id="RDC44636.1"/>
    </source>
</evidence>
<feature type="transmembrane region" description="Helical" evidence="1">
    <location>
        <begin position="185"/>
        <end position="212"/>
    </location>
</feature>
<keyword evidence="1" id="KW-1133">Transmembrane helix</keyword>
<feature type="transmembrane region" description="Helical" evidence="1">
    <location>
        <begin position="131"/>
        <end position="156"/>
    </location>
</feature>
<sequence>MTLFVFEILCILLYGAASALGAFGLRRGHRRAARAAKGVYLTAVAAHSAVIGMESVSTAGTLLSGPNIVMLASWVLAVVTAVGLLVTRRGLAFSTVAAPVVALLILVSQWLRILDPAGADNMAFYHWPLLVPHIVLVFVALACFATSAVSAALDWYQRRLMTARSAKVLELNTPALDTLALISRLAGLVGLAVLIAAMLIGFTHLVALYAAMAQIGTESNLGYLVPRVALSLATTAVWSVFCALSFLAPWAASARTRDALAIAGLAAAVPLIAVSAG</sequence>
<feature type="transmembrane region" description="Helical" evidence="1">
    <location>
        <begin position="6"/>
        <end position="26"/>
    </location>
</feature>
<feature type="transmembrane region" description="Helical" evidence="1">
    <location>
        <begin position="224"/>
        <end position="247"/>
    </location>
</feature>
<feature type="transmembrane region" description="Helical" evidence="1">
    <location>
        <begin position="91"/>
        <end position="111"/>
    </location>
</feature>
<name>A0A369NYR0_9ACTN</name>
<proteinExistence type="predicted"/>
<comment type="caution">
    <text evidence="2">The sequence shown here is derived from an EMBL/GenBank/DDBJ whole genome shotgun (WGS) entry which is preliminary data.</text>
</comment>
<accession>A0A369NYR0</accession>
<dbReference type="RefSeq" id="WP_114548982.1">
    <property type="nucleotide sequence ID" value="NZ_PPUT01000013.1"/>
</dbReference>
<keyword evidence="1" id="KW-0472">Membrane</keyword>
<dbReference type="EMBL" id="PPUT01000013">
    <property type="protein sequence ID" value="RDC44636.1"/>
    <property type="molecule type" value="Genomic_DNA"/>
</dbReference>
<dbReference type="AlphaFoldDB" id="A0A369NYR0"/>
<evidence type="ECO:0000256" key="1">
    <source>
        <dbReference type="SAM" id="Phobius"/>
    </source>
</evidence>
<evidence type="ECO:0008006" key="4">
    <source>
        <dbReference type="Google" id="ProtNLM"/>
    </source>
</evidence>
<reference evidence="2 3" key="1">
    <citation type="journal article" date="2018" name="Elife">
        <title>Discovery and characterization of a prevalent human gut bacterial enzyme sufficient for the inactivation of a family of plant toxins.</title>
        <authorList>
            <person name="Koppel N."/>
            <person name="Bisanz J.E."/>
            <person name="Pandelia M.E."/>
            <person name="Turnbaugh P.J."/>
            <person name="Balskus E.P."/>
        </authorList>
    </citation>
    <scope>NUCLEOTIDE SEQUENCE [LARGE SCALE GENOMIC DNA]</scope>
    <source>
        <strain evidence="2 3">OB21 GAM 11</strain>
    </source>
</reference>
<protein>
    <recommendedName>
        <fullName evidence="4">Cytochrome c assembly protein domain-containing protein</fullName>
    </recommendedName>
</protein>
<feature type="transmembrane region" description="Helical" evidence="1">
    <location>
        <begin position="68"/>
        <end position="86"/>
    </location>
</feature>
<evidence type="ECO:0000313" key="3">
    <source>
        <dbReference type="Proteomes" id="UP000253805"/>
    </source>
</evidence>
<feature type="transmembrane region" description="Helical" evidence="1">
    <location>
        <begin position="38"/>
        <end position="56"/>
    </location>
</feature>